<dbReference type="CDD" id="cd16332">
    <property type="entry name" value="Prp-like"/>
    <property type="match status" value="1"/>
</dbReference>
<dbReference type="EMBL" id="WERV01000004">
    <property type="protein sequence ID" value="MDV7715275.1"/>
    <property type="molecule type" value="Genomic_DNA"/>
</dbReference>
<evidence type="ECO:0000256" key="5">
    <source>
        <dbReference type="ARBA" id="ARBA00044503"/>
    </source>
</evidence>
<accession>A0AAJ2P344</accession>
<keyword evidence="1" id="KW-0690">Ribosome biogenesis</keyword>
<dbReference type="Gene3D" id="3.30.70.1490">
    <property type="entry name" value="Cysteine protease Prp"/>
    <property type="match status" value="1"/>
</dbReference>
<evidence type="ECO:0000256" key="1">
    <source>
        <dbReference type="ARBA" id="ARBA00022517"/>
    </source>
</evidence>
<dbReference type="InterPro" id="IPR036764">
    <property type="entry name" value="Peptidase_Prp_sf"/>
</dbReference>
<dbReference type="GO" id="GO:0042254">
    <property type="term" value="P:ribosome biogenesis"/>
    <property type="evidence" value="ECO:0007669"/>
    <property type="project" value="UniProtKB-KW"/>
</dbReference>
<dbReference type="InterPro" id="IPR007422">
    <property type="entry name" value="Peptidase_Prp"/>
</dbReference>
<dbReference type="GO" id="GO:0006508">
    <property type="term" value="P:proteolysis"/>
    <property type="evidence" value="ECO:0007669"/>
    <property type="project" value="UniProtKB-KW"/>
</dbReference>
<comment type="similarity">
    <text evidence="5">Belongs to the Prp family.</text>
</comment>
<comment type="caution">
    <text evidence="7">The sequence shown here is derived from an EMBL/GenBank/DDBJ whole genome shotgun (WGS) entry which is preliminary data.</text>
</comment>
<dbReference type="AlphaFoldDB" id="A0AAJ2P344"/>
<evidence type="ECO:0000256" key="2">
    <source>
        <dbReference type="ARBA" id="ARBA00022670"/>
    </source>
</evidence>
<dbReference type="Proteomes" id="UP001281024">
    <property type="component" value="Unassembled WGS sequence"/>
</dbReference>
<dbReference type="SUPFAM" id="SSF118010">
    <property type="entry name" value="TM1457-like"/>
    <property type="match status" value="1"/>
</dbReference>
<proteinExistence type="inferred from homology"/>
<organism evidence="7 8">
    <name type="scientific">Oenococcus oeni</name>
    <name type="common">Leuconostoc oenos</name>
    <dbReference type="NCBI Taxonomy" id="1247"/>
    <lineage>
        <taxon>Bacteria</taxon>
        <taxon>Bacillati</taxon>
        <taxon>Bacillota</taxon>
        <taxon>Bacilli</taxon>
        <taxon>Lactobacillales</taxon>
        <taxon>Lactobacillaceae</taxon>
        <taxon>Oenococcus</taxon>
    </lineage>
</organism>
<keyword evidence="4" id="KW-0788">Thiol protease</keyword>
<keyword evidence="3" id="KW-0378">Hydrolase</keyword>
<evidence type="ECO:0000256" key="6">
    <source>
        <dbReference type="ARBA" id="ARBA00044538"/>
    </source>
</evidence>
<evidence type="ECO:0000256" key="3">
    <source>
        <dbReference type="ARBA" id="ARBA00022801"/>
    </source>
</evidence>
<reference evidence="7" key="1">
    <citation type="submission" date="2019-10" db="EMBL/GenBank/DDBJ databases">
        <title>Malate fermentation in French cider.</title>
        <authorList>
            <person name="Cousin F.J."/>
            <person name="Medina Fernandez S."/>
            <person name="Misery B."/>
            <person name="Laplace J.-M."/>
            <person name="Cretenet M."/>
        </authorList>
    </citation>
    <scope>NUCLEOTIDE SEQUENCE</scope>
    <source>
        <strain evidence="7">UCMA15129</strain>
    </source>
</reference>
<dbReference type="GO" id="GO:0008234">
    <property type="term" value="F:cysteine-type peptidase activity"/>
    <property type="evidence" value="ECO:0007669"/>
    <property type="project" value="UniProtKB-KW"/>
</dbReference>
<gene>
    <name evidence="7" type="ORF">GA838_05825</name>
</gene>
<evidence type="ECO:0000313" key="7">
    <source>
        <dbReference type="EMBL" id="MDV7715275.1"/>
    </source>
</evidence>
<sequence>MIQSTIKRNQDQFSLIVTGHAGFNDYGRDIVCAAVSILLEHTANHLANAVVKDDGIRYELKAVITDNVDQAFVLALKDTLCLISGSYPKNLSVSVEG</sequence>
<dbReference type="RefSeq" id="WP_317768240.1">
    <property type="nucleotide sequence ID" value="NZ_WERV01000004.1"/>
</dbReference>
<evidence type="ECO:0000313" key="8">
    <source>
        <dbReference type="Proteomes" id="UP001281024"/>
    </source>
</evidence>
<protein>
    <recommendedName>
        <fullName evidence="6">Ribosomal processing cysteine protease Prp</fullName>
    </recommendedName>
</protein>
<name>A0AAJ2P344_OENOE</name>
<dbReference type="Pfam" id="PF04327">
    <property type="entry name" value="Peptidase_Prp"/>
    <property type="match status" value="1"/>
</dbReference>
<evidence type="ECO:0000256" key="4">
    <source>
        <dbReference type="ARBA" id="ARBA00022807"/>
    </source>
</evidence>
<keyword evidence="2 7" id="KW-0645">Protease</keyword>